<dbReference type="PANTHER" id="PTHR33146:SF26">
    <property type="entry name" value="ENDONUCLEASE 4"/>
    <property type="match status" value="1"/>
</dbReference>
<protein>
    <recommendedName>
        <fullName evidence="10">S1/P1 Nuclease</fullName>
    </recommendedName>
</protein>
<dbReference type="Gene3D" id="1.10.575.10">
    <property type="entry name" value="P1 Nuclease"/>
    <property type="match status" value="1"/>
</dbReference>
<reference evidence="9" key="1">
    <citation type="submission" date="2017-08" db="EMBL/GenBank/DDBJ databases">
        <title>A dynamic microbial community with high functional redundancy inhabits the cold, oxic subseafloor aquifer.</title>
        <authorList>
            <person name="Tully B.J."/>
            <person name="Wheat C.G."/>
            <person name="Glazer B.T."/>
            <person name="Huber J.A."/>
        </authorList>
    </citation>
    <scope>NUCLEOTIDE SEQUENCE [LARGE SCALE GENOMIC DNA]</scope>
</reference>
<evidence type="ECO:0000256" key="7">
    <source>
        <dbReference type="SAM" id="SignalP"/>
    </source>
</evidence>
<dbReference type="GO" id="GO:0016788">
    <property type="term" value="F:hydrolase activity, acting on ester bonds"/>
    <property type="evidence" value="ECO:0007669"/>
    <property type="project" value="InterPro"/>
</dbReference>
<keyword evidence="2" id="KW-0479">Metal-binding</keyword>
<dbReference type="CDD" id="cd11010">
    <property type="entry name" value="S1-P1_nuclease"/>
    <property type="match status" value="1"/>
</dbReference>
<keyword evidence="5" id="KW-1015">Disulfide bond</keyword>
<evidence type="ECO:0000256" key="1">
    <source>
        <dbReference type="ARBA" id="ARBA00022722"/>
    </source>
</evidence>
<evidence type="ECO:0000256" key="4">
    <source>
        <dbReference type="ARBA" id="ARBA00022801"/>
    </source>
</evidence>
<proteinExistence type="predicted"/>
<evidence type="ECO:0000313" key="8">
    <source>
        <dbReference type="EMBL" id="PCJ27552.1"/>
    </source>
</evidence>
<evidence type="ECO:0008006" key="10">
    <source>
        <dbReference type="Google" id="ProtNLM"/>
    </source>
</evidence>
<dbReference type="InterPro" id="IPR008947">
    <property type="entry name" value="PLipase_C/P1_nuclease_dom_sf"/>
</dbReference>
<dbReference type="InterPro" id="IPR003154">
    <property type="entry name" value="S1/P1nuclease"/>
</dbReference>
<dbReference type="PANTHER" id="PTHR33146">
    <property type="entry name" value="ENDONUCLEASE 4"/>
    <property type="match status" value="1"/>
</dbReference>
<dbReference type="GO" id="GO:0046872">
    <property type="term" value="F:metal ion binding"/>
    <property type="evidence" value="ECO:0007669"/>
    <property type="project" value="UniProtKB-KW"/>
</dbReference>
<dbReference type="GO" id="GO:0006308">
    <property type="term" value="P:DNA catabolic process"/>
    <property type="evidence" value="ECO:0007669"/>
    <property type="project" value="InterPro"/>
</dbReference>
<dbReference type="AlphaFoldDB" id="A0A2A5B7S9"/>
<organism evidence="8 9">
    <name type="scientific">SAR86 cluster bacterium</name>
    <dbReference type="NCBI Taxonomy" id="2030880"/>
    <lineage>
        <taxon>Bacteria</taxon>
        <taxon>Pseudomonadati</taxon>
        <taxon>Pseudomonadota</taxon>
        <taxon>Gammaproteobacteria</taxon>
        <taxon>SAR86 cluster</taxon>
    </lineage>
</organism>
<accession>A0A2A5B7S9</accession>
<keyword evidence="6" id="KW-0325">Glycoprotein</keyword>
<feature type="signal peptide" evidence="7">
    <location>
        <begin position="1"/>
        <end position="22"/>
    </location>
</feature>
<keyword evidence="3" id="KW-0255">Endonuclease</keyword>
<keyword evidence="7" id="KW-0732">Signal</keyword>
<evidence type="ECO:0000256" key="3">
    <source>
        <dbReference type="ARBA" id="ARBA00022759"/>
    </source>
</evidence>
<dbReference type="Proteomes" id="UP000218327">
    <property type="component" value="Unassembled WGS sequence"/>
</dbReference>
<dbReference type="GO" id="GO:0004519">
    <property type="term" value="F:endonuclease activity"/>
    <property type="evidence" value="ECO:0007669"/>
    <property type="project" value="UniProtKB-KW"/>
</dbReference>
<evidence type="ECO:0000256" key="2">
    <source>
        <dbReference type="ARBA" id="ARBA00022723"/>
    </source>
</evidence>
<name>A0A2A5B7S9_9GAMM</name>
<gene>
    <name evidence="8" type="ORF">COA96_03365</name>
</gene>
<keyword evidence="1" id="KW-0540">Nuclease</keyword>
<evidence type="ECO:0000256" key="5">
    <source>
        <dbReference type="ARBA" id="ARBA00023157"/>
    </source>
</evidence>
<dbReference type="EMBL" id="NVVJ01000006">
    <property type="protein sequence ID" value="PCJ27552.1"/>
    <property type="molecule type" value="Genomic_DNA"/>
</dbReference>
<feature type="chain" id="PRO_5012314317" description="S1/P1 Nuclease" evidence="7">
    <location>
        <begin position="23"/>
        <end position="330"/>
    </location>
</feature>
<evidence type="ECO:0000256" key="6">
    <source>
        <dbReference type="ARBA" id="ARBA00023180"/>
    </source>
</evidence>
<comment type="caution">
    <text evidence="8">The sequence shown here is derived from an EMBL/GenBank/DDBJ whole genome shotgun (WGS) entry which is preliminary data.</text>
</comment>
<dbReference type="GO" id="GO:0003676">
    <property type="term" value="F:nucleic acid binding"/>
    <property type="evidence" value="ECO:0007669"/>
    <property type="project" value="InterPro"/>
</dbReference>
<sequence length="330" mass="37179">MKSLFNSLLFLTLVVLSQSAVAWDSVGHRLATSIAFDYLESDTKAQLLTILQQHPRFQQDFIEVMPSSISRGSSDARLEWLLGQASFWPDTARGFPEPEREKFNHSNWHYIDGAWIRGAAQIQGNIYVGIRQFKNINGERASSTSRQTQINNVMTALDFNTHLLADQSAAPANRAVALCWVLHLVADIHQPLHAGSLYSSKLFNRGDRGGNGIATDDGNLHAHWDRAFSNEGLAFHLQAQREKQSQHPSATISGAASDWSLWLAESRELLLTEVYTDAMQREVRSAERESRGIHTIHLDNNYVVNMKNRAAERIQMAGLRLAIWFENELD</sequence>
<keyword evidence="4" id="KW-0378">Hydrolase</keyword>
<dbReference type="SUPFAM" id="SSF48537">
    <property type="entry name" value="Phospholipase C/P1 nuclease"/>
    <property type="match status" value="1"/>
</dbReference>
<dbReference type="Pfam" id="PF02265">
    <property type="entry name" value="S1-P1_nuclease"/>
    <property type="match status" value="1"/>
</dbReference>
<evidence type="ECO:0000313" key="9">
    <source>
        <dbReference type="Proteomes" id="UP000218327"/>
    </source>
</evidence>